<protein>
    <submittedName>
        <fullName evidence="14">Uncharacterized protein</fullName>
    </submittedName>
</protein>
<evidence type="ECO:0000313" key="15">
    <source>
        <dbReference type="Proteomes" id="UP001148614"/>
    </source>
</evidence>
<dbReference type="Proteomes" id="UP001148614">
    <property type="component" value="Unassembled WGS sequence"/>
</dbReference>
<evidence type="ECO:0000256" key="9">
    <source>
        <dbReference type="ARBA" id="ARBA00023295"/>
    </source>
</evidence>
<sequence length="484" mass="53673">MATVIKNYDAVAAIAKSPDFTVETRPVDDNNDDAWLAIATYATDVASINLKGNEFHRHRVAIASFDFSGSVELRVRYAPERVESVAIRPLSAGILPVTPDEDTIKFTLERPRDIMVEINGDKWKALHLLTNAIDDSALTDDTDDIWYFGPGLNNGTAYDRVTDGTNLHVPSGKTVYIAGGAFVTCRLNFCDVTNAGVRGHGFLHNPQGCFVEREQGGAIYMSNATNILVQGVTSLESTGFSLSAGNCKGLCVDRYRSFSFAGNGDGVDIFCSSDVIIENCFLRNSDDTIALYSHRWHWYGDSNNITIRNCVLLPDIAHAINMGTHGNPDKPETTSNVVIQNIDILDHEEHQVWYQGCIAINVADENTFEAIRVEDVRVEKITKGQLFNLRTMQNPSWTTAPGKALRNVYFKNISLDLQNSAVVNPSQIMGYDQDRLVENVTFENVSVGGQVISDKMQKPRWYSVYDMVPVFVNEHTAGIHFIET</sequence>
<evidence type="ECO:0000256" key="7">
    <source>
        <dbReference type="ARBA" id="ARBA00023180"/>
    </source>
</evidence>
<evidence type="ECO:0000256" key="6">
    <source>
        <dbReference type="ARBA" id="ARBA00022801"/>
    </source>
</evidence>
<evidence type="ECO:0000256" key="13">
    <source>
        <dbReference type="RuleBase" id="RU361169"/>
    </source>
</evidence>
<dbReference type="VEuPathDB" id="FungiDB:F4678DRAFT_483648"/>
<dbReference type="Pfam" id="PF00295">
    <property type="entry name" value="Glyco_hydro_28"/>
    <property type="match status" value="1"/>
</dbReference>
<comment type="caution">
    <text evidence="14">The sequence shown here is derived from an EMBL/GenBank/DDBJ whole genome shotgun (WGS) entry which is preliminary data.</text>
</comment>
<keyword evidence="15" id="KW-1185">Reference proteome</keyword>
<dbReference type="SUPFAM" id="SSF51126">
    <property type="entry name" value="Pectin lyase-like"/>
    <property type="match status" value="1"/>
</dbReference>
<dbReference type="InterPro" id="IPR012334">
    <property type="entry name" value="Pectin_lyas_fold"/>
</dbReference>
<dbReference type="GO" id="GO:0000272">
    <property type="term" value="P:polysaccharide catabolic process"/>
    <property type="evidence" value="ECO:0007669"/>
    <property type="project" value="UniProtKB-KW"/>
</dbReference>
<gene>
    <name evidence="14" type="ORF">NPX13_g1584</name>
</gene>
<keyword evidence="8" id="KW-0119">Carbohydrate metabolism</keyword>
<evidence type="ECO:0000256" key="10">
    <source>
        <dbReference type="ARBA" id="ARBA00023316"/>
    </source>
</evidence>
<dbReference type="Gene3D" id="2.160.20.10">
    <property type="entry name" value="Single-stranded right-handed beta-helix, Pectin lyase-like"/>
    <property type="match status" value="1"/>
</dbReference>
<keyword evidence="11" id="KW-0624">Polysaccharide degradation</keyword>
<evidence type="ECO:0000256" key="12">
    <source>
        <dbReference type="ARBA" id="ARBA00037278"/>
    </source>
</evidence>
<evidence type="ECO:0000256" key="11">
    <source>
        <dbReference type="ARBA" id="ARBA00023326"/>
    </source>
</evidence>
<keyword evidence="3" id="KW-0964">Secreted</keyword>
<evidence type="ECO:0000256" key="3">
    <source>
        <dbReference type="ARBA" id="ARBA00022525"/>
    </source>
</evidence>
<evidence type="ECO:0000256" key="4">
    <source>
        <dbReference type="ARBA" id="ARBA00022729"/>
    </source>
</evidence>
<dbReference type="GO" id="GO:0004650">
    <property type="term" value="F:polygalacturonase activity"/>
    <property type="evidence" value="ECO:0007669"/>
    <property type="project" value="InterPro"/>
</dbReference>
<evidence type="ECO:0000313" key="14">
    <source>
        <dbReference type="EMBL" id="KAJ3578976.1"/>
    </source>
</evidence>
<dbReference type="InterPro" id="IPR000743">
    <property type="entry name" value="Glyco_hydro_28"/>
</dbReference>
<organism evidence="14 15">
    <name type="scientific">Xylaria arbuscula</name>
    <dbReference type="NCBI Taxonomy" id="114810"/>
    <lineage>
        <taxon>Eukaryota</taxon>
        <taxon>Fungi</taxon>
        <taxon>Dikarya</taxon>
        <taxon>Ascomycota</taxon>
        <taxon>Pezizomycotina</taxon>
        <taxon>Sordariomycetes</taxon>
        <taxon>Xylariomycetidae</taxon>
        <taxon>Xylariales</taxon>
        <taxon>Xylariaceae</taxon>
        <taxon>Xylaria</taxon>
    </lineage>
</organism>
<comment type="similarity">
    <text evidence="2 13">Belongs to the glycosyl hydrolase 28 family.</text>
</comment>
<comment type="subcellular location">
    <subcellularLocation>
        <location evidence="1">Secreted</location>
    </subcellularLocation>
</comment>
<dbReference type="EMBL" id="JANPWZ010000146">
    <property type="protein sequence ID" value="KAJ3578976.1"/>
    <property type="molecule type" value="Genomic_DNA"/>
</dbReference>
<evidence type="ECO:0000256" key="5">
    <source>
        <dbReference type="ARBA" id="ARBA00022737"/>
    </source>
</evidence>
<keyword evidence="7" id="KW-0325">Glycoprotein</keyword>
<keyword evidence="9 13" id="KW-0326">Glycosidase</keyword>
<dbReference type="AlphaFoldDB" id="A0A9W8NLP3"/>
<reference evidence="14" key="1">
    <citation type="submission" date="2022-07" db="EMBL/GenBank/DDBJ databases">
        <title>Genome Sequence of Xylaria arbuscula.</title>
        <authorList>
            <person name="Buettner E."/>
        </authorList>
    </citation>
    <scope>NUCLEOTIDE SEQUENCE</scope>
    <source>
        <strain evidence="14">VT107</strain>
    </source>
</reference>
<name>A0A9W8NLP3_9PEZI</name>
<keyword evidence="5" id="KW-0677">Repeat</keyword>
<dbReference type="PANTHER" id="PTHR31736">
    <property type="match status" value="1"/>
</dbReference>
<keyword evidence="4" id="KW-0732">Signal</keyword>
<dbReference type="InterPro" id="IPR011050">
    <property type="entry name" value="Pectin_lyase_fold/virulence"/>
</dbReference>
<keyword evidence="10" id="KW-0961">Cell wall biogenesis/degradation</keyword>
<comment type="function">
    <text evidence="12">Pectinolytic enzyme involved in the degradation of xylogalacturonan (xga), a galacturonan backbone heavily substituted with xylose, and which is one important component of the hairy regions of pectin. Activity requires a galacturonic acid backbone substituted with xylose.</text>
</comment>
<dbReference type="GO" id="GO:0005576">
    <property type="term" value="C:extracellular region"/>
    <property type="evidence" value="ECO:0007669"/>
    <property type="project" value="UniProtKB-SubCell"/>
</dbReference>
<proteinExistence type="inferred from homology"/>
<dbReference type="GO" id="GO:0071555">
    <property type="term" value="P:cell wall organization"/>
    <property type="evidence" value="ECO:0007669"/>
    <property type="project" value="UniProtKB-KW"/>
</dbReference>
<dbReference type="PANTHER" id="PTHR31736:SF9">
    <property type="entry name" value="ENDO-XYLOGALACTURONAN HYDROLASE A-RELATED"/>
    <property type="match status" value="1"/>
</dbReference>
<keyword evidence="6 13" id="KW-0378">Hydrolase</keyword>
<accession>A0A9W8NLP3</accession>
<evidence type="ECO:0000256" key="1">
    <source>
        <dbReference type="ARBA" id="ARBA00004613"/>
    </source>
</evidence>
<evidence type="ECO:0000256" key="2">
    <source>
        <dbReference type="ARBA" id="ARBA00008834"/>
    </source>
</evidence>
<evidence type="ECO:0000256" key="8">
    <source>
        <dbReference type="ARBA" id="ARBA00023277"/>
    </source>
</evidence>